<protein>
    <submittedName>
        <fullName evidence="1">Dipeptidyl aminopeptidase 2</fullName>
    </submittedName>
</protein>
<evidence type="ECO:0000313" key="1">
    <source>
        <dbReference type="EMBL" id="KAI4835167.1"/>
    </source>
</evidence>
<accession>A0ACB9Y238</accession>
<keyword evidence="2" id="KW-1185">Reference proteome</keyword>
<evidence type="ECO:0000313" key="2">
    <source>
        <dbReference type="Proteomes" id="UP001056978"/>
    </source>
</evidence>
<keyword evidence="1" id="KW-0645">Protease</keyword>
<organism evidence="1 2">
    <name type="scientific">Plasmodium brasilianum</name>
    <dbReference type="NCBI Taxonomy" id="5824"/>
    <lineage>
        <taxon>Eukaryota</taxon>
        <taxon>Sar</taxon>
        <taxon>Alveolata</taxon>
        <taxon>Apicomplexa</taxon>
        <taxon>Aconoidasida</taxon>
        <taxon>Haemosporida</taxon>
        <taxon>Plasmodiidae</taxon>
        <taxon>Plasmodium</taxon>
        <taxon>Plasmodium (Plasmodium)</taxon>
    </lineage>
</organism>
<dbReference type="Proteomes" id="UP001056978">
    <property type="component" value="Chromosome 14"/>
</dbReference>
<name>A0ACB9Y238_PLABR</name>
<keyword evidence="1" id="KW-0378">Hydrolase</keyword>
<gene>
    <name evidence="1" type="ORF">MKS88_005853</name>
</gene>
<sequence length="577" mass="66956">MMKYLLFFFSFVLLVCLTKGDLPIHALMGDVIGVWEIKETKSMSERAVHCGGGIPNRNLENLSSHLKDYEKFLKRKYGNINKILVKLTMEKIKVANETNPRNKWTYLAVRSVNNNAIIGYWTMVYDEGFEIRLKGRRYFGLFKYEKRPSESCPEAIENKNEKDSRCYKTDPTKTHIGWVLDEQIEETTREKKFQWGCFYGQKDQKTDVSAFVIHNEKKIPEHDNNNLGGEIKSEEEKGLSFSVLTQRANYQKIRLALEKLYGKTKTSLANIYGDIGDKIYGCHKQDIVNLKIRLTLPKNFTWGDPYTDENFNEEVDEQRDCGSCYSISSVYILEKRFEIMSWKKYKKKINIPKLSYQSVISCSPYNQGCDGGFPFLVGKHMYEFGILSESLMKYENNDTVKCKMNIGTYNSSYFYGYYKNKTDDIFYASNYNYINGCYECSNEYDMMNEILMNGPIVAAINATPQLLNLYNLNDKNIVYDTVTNENQVCDVPNEGFNGWQQTNHAIAIVGWGEQTDENNKLVKYWIIRNTWGNKWGYKGYLKFQRGINLAGIESQAVFIDPDFSRGRPKELLAKQQA</sequence>
<comment type="caution">
    <text evidence="1">The sequence shown here is derived from an EMBL/GenBank/DDBJ whole genome shotgun (WGS) entry which is preliminary data.</text>
</comment>
<proteinExistence type="predicted"/>
<dbReference type="EMBL" id="CM043782">
    <property type="protein sequence ID" value="KAI4835167.1"/>
    <property type="molecule type" value="Genomic_DNA"/>
</dbReference>
<reference evidence="1" key="1">
    <citation type="submission" date="2022-06" db="EMBL/GenBank/DDBJ databases">
        <title>The First Complete Genome of the Simian Malaria Parasite Plasmodium brasilianum.</title>
        <authorList>
            <person name="Bajic M."/>
            <person name="Ravishankar S."/>
        </authorList>
    </citation>
    <scope>NUCLEOTIDE SEQUENCE</scope>
    <source>
        <strain evidence="1">Bolivian I</strain>
    </source>
</reference>
<keyword evidence="1" id="KW-0031">Aminopeptidase</keyword>